<feature type="transmembrane region" description="Helical" evidence="1">
    <location>
        <begin position="222"/>
        <end position="242"/>
    </location>
</feature>
<accession>A0A7D5I535</accession>
<keyword evidence="1" id="KW-0812">Transmembrane</keyword>
<gene>
    <name evidence="2" type="ORF">HWN40_10395</name>
</gene>
<sequence>MRIKSFFLLAIFIVLLSSQVTSAHVPRFADDGYSIDSAIKVEDPLKSWVFYSQLPDNSTVQYYTFQMQKGDRLKLSLLTPQRGDFVPSVVLTGPGIDEKEDVPEYIDIPENSGAWSIEGKMPDRASYEAFTPSKHYTLLDIDTTAPATGQYYVAVHSTTTGGEYALGIGYTESFKLTEWITVPAYTIKIHLWEGQSVFSIFAPLVVTLLAGLVIAFKRQKNLSYFAIAGIIAGLFYIGSAAMKLYQMMVAMEGTSAGPSIGLTTAFIIVSATLGIILLKLSLKDTIGTKERSLMLLIGIAGLFTWSGVFIGPAIAIMAVIIPADLHL</sequence>
<keyword evidence="1" id="KW-0472">Membrane</keyword>
<protein>
    <submittedName>
        <fullName evidence="2">Uncharacterized protein</fullName>
    </submittedName>
</protein>
<dbReference type="Proteomes" id="UP000509594">
    <property type="component" value="Chromosome"/>
</dbReference>
<feature type="transmembrane region" description="Helical" evidence="1">
    <location>
        <begin position="262"/>
        <end position="282"/>
    </location>
</feature>
<keyword evidence="3" id="KW-1185">Reference proteome</keyword>
<dbReference type="GeneID" id="55822088"/>
<dbReference type="RefSeq" id="WP_176965664.1">
    <property type="nucleotide sequence ID" value="NZ_CP058215.1"/>
</dbReference>
<dbReference type="OrthoDB" id="296807at2157"/>
<proteinExistence type="predicted"/>
<dbReference type="AlphaFoldDB" id="A0A7D5I535"/>
<keyword evidence="1" id="KW-1133">Transmembrane helix</keyword>
<feature type="transmembrane region" description="Helical" evidence="1">
    <location>
        <begin position="294"/>
        <end position="321"/>
    </location>
</feature>
<evidence type="ECO:0000313" key="2">
    <source>
        <dbReference type="EMBL" id="QLC50608.1"/>
    </source>
</evidence>
<dbReference type="EMBL" id="CP058215">
    <property type="protein sequence ID" value="QLC50608.1"/>
    <property type="molecule type" value="Genomic_DNA"/>
</dbReference>
<organism evidence="2 3">
    <name type="scientific">Methanolobus zinderi</name>
    <dbReference type="NCBI Taxonomy" id="536044"/>
    <lineage>
        <taxon>Archaea</taxon>
        <taxon>Methanobacteriati</taxon>
        <taxon>Methanobacteriota</taxon>
        <taxon>Stenosarchaea group</taxon>
        <taxon>Methanomicrobia</taxon>
        <taxon>Methanosarcinales</taxon>
        <taxon>Methanosarcinaceae</taxon>
        <taxon>Methanolobus</taxon>
    </lineage>
</organism>
<name>A0A7D5I535_9EURY</name>
<evidence type="ECO:0000313" key="3">
    <source>
        <dbReference type="Proteomes" id="UP000509594"/>
    </source>
</evidence>
<feature type="transmembrane region" description="Helical" evidence="1">
    <location>
        <begin position="197"/>
        <end position="215"/>
    </location>
</feature>
<evidence type="ECO:0000256" key="1">
    <source>
        <dbReference type="SAM" id="Phobius"/>
    </source>
</evidence>
<dbReference type="KEGG" id="mzi:HWN40_10395"/>
<reference evidence="2 3" key="1">
    <citation type="submission" date="2020-06" db="EMBL/GenBank/DDBJ databases">
        <title>Methanolobus halotolerans sp. nov., isolated from a saline lake Tus in Siberia.</title>
        <authorList>
            <person name="Shen Y."/>
            <person name="Chen S.-C."/>
            <person name="Lai M.-C."/>
            <person name="Huang H.-H."/>
            <person name="Chiu H.-H."/>
            <person name="Tang S.-L."/>
            <person name="Rogozin D.Y."/>
            <person name="Degermendzhy A.G."/>
        </authorList>
    </citation>
    <scope>NUCLEOTIDE SEQUENCE [LARGE SCALE GENOMIC DNA]</scope>
    <source>
        <strain evidence="2 3">DSM 21339</strain>
    </source>
</reference>
<dbReference type="Gene3D" id="2.60.120.380">
    <property type="match status" value="1"/>
</dbReference>